<proteinExistence type="predicted"/>
<gene>
    <name evidence="1" type="ORF">ANACAC_00421</name>
</gene>
<name>B0MA47_ANACD</name>
<dbReference type="STRING" id="411490.ANACAC_00421"/>
<dbReference type="HOGENOM" id="CLU_3113881_0_0_9"/>
<dbReference type="EMBL" id="ABAX03000003">
    <property type="protein sequence ID" value="EDR98888.1"/>
    <property type="molecule type" value="Genomic_DNA"/>
</dbReference>
<evidence type="ECO:0000313" key="2">
    <source>
        <dbReference type="Proteomes" id="UP000004935"/>
    </source>
</evidence>
<accession>B0MA47</accession>
<reference evidence="1" key="2">
    <citation type="submission" date="2013-11" db="EMBL/GenBank/DDBJ databases">
        <title>Draft genome sequence of Anaerostipes caccae (DSM 14662).</title>
        <authorList>
            <person name="Sudarsanam P."/>
            <person name="Ley R."/>
            <person name="Guruge J."/>
            <person name="Turnbaugh P.J."/>
            <person name="Mahowald M."/>
            <person name="Liep D."/>
            <person name="Gordon J."/>
        </authorList>
    </citation>
    <scope>NUCLEOTIDE SEQUENCE</scope>
    <source>
        <strain evidence="1">DSM 14662</strain>
    </source>
</reference>
<evidence type="ECO:0000313" key="1">
    <source>
        <dbReference type="EMBL" id="EDR98888.1"/>
    </source>
</evidence>
<comment type="caution">
    <text evidence="1">The sequence shown here is derived from an EMBL/GenBank/DDBJ whole genome shotgun (WGS) entry which is preliminary data.</text>
</comment>
<dbReference type="Proteomes" id="UP000004935">
    <property type="component" value="Unassembled WGS sequence"/>
</dbReference>
<reference evidence="1" key="1">
    <citation type="submission" date="2007-11" db="EMBL/GenBank/DDBJ databases">
        <authorList>
            <person name="Fulton L."/>
            <person name="Clifton S."/>
            <person name="Fulton B."/>
            <person name="Xu J."/>
            <person name="Minx P."/>
            <person name="Pepin K.H."/>
            <person name="Johnson M."/>
            <person name="Thiruvilangam P."/>
            <person name="Bhonagiri V."/>
            <person name="Nash W.E."/>
            <person name="Mardis E.R."/>
            <person name="Wilson R.K."/>
        </authorList>
    </citation>
    <scope>NUCLEOTIDE SEQUENCE [LARGE SCALE GENOMIC DNA]</scope>
    <source>
        <strain evidence="1">DSM 14662</strain>
    </source>
</reference>
<organism evidence="1 2">
    <name type="scientific">Anaerostipes caccae (strain DSM 14662 / CCUG 47493 / JCM 13470 / NCIMB 13811 / L1-92)</name>
    <dbReference type="NCBI Taxonomy" id="411490"/>
    <lineage>
        <taxon>Bacteria</taxon>
        <taxon>Bacillati</taxon>
        <taxon>Bacillota</taxon>
        <taxon>Clostridia</taxon>
        <taxon>Lachnospirales</taxon>
        <taxon>Lachnospiraceae</taxon>
        <taxon>Anaerostipes</taxon>
    </lineage>
</organism>
<sequence>MRRFLENTDCWVSDGAQIWNLMKGGLFRNFFLRYNKTETRNTRKEHRGTG</sequence>
<protein>
    <submittedName>
        <fullName evidence="1">Uncharacterized protein</fullName>
    </submittedName>
</protein>
<keyword evidence="2" id="KW-1185">Reference proteome</keyword>
<dbReference type="AlphaFoldDB" id="B0MA47"/>